<evidence type="ECO:0000259" key="9">
    <source>
        <dbReference type="PROSITE" id="PS50011"/>
    </source>
</evidence>
<evidence type="ECO:0000256" key="1">
    <source>
        <dbReference type="ARBA" id="ARBA00012513"/>
    </source>
</evidence>
<evidence type="ECO:0000256" key="3">
    <source>
        <dbReference type="ARBA" id="ARBA00022679"/>
    </source>
</evidence>
<comment type="catalytic activity">
    <reaction evidence="7">
        <text>L-threonyl-[protein] + ATP = O-phospho-L-threonyl-[protein] + ADP + H(+)</text>
        <dbReference type="Rhea" id="RHEA:46608"/>
        <dbReference type="Rhea" id="RHEA-COMP:11060"/>
        <dbReference type="Rhea" id="RHEA-COMP:11605"/>
        <dbReference type="ChEBI" id="CHEBI:15378"/>
        <dbReference type="ChEBI" id="CHEBI:30013"/>
        <dbReference type="ChEBI" id="CHEBI:30616"/>
        <dbReference type="ChEBI" id="CHEBI:61977"/>
        <dbReference type="ChEBI" id="CHEBI:456216"/>
        <dbReference type="EC" id="2.7.11.1"/>
    </reaction>
</comment>
<dbReference type="Pfam" id="PF00069">
    <property type="entry name" value="Pkinase"/>
    <property type="match status" value="2"/>
</dbReference>
<dbReference type="EC" id="2.7.11.1" evidence="1"/>
<evidence type="ECO:0000313" key="10">
    <source>
        <dbReference type="EMBL" id="KAL2052447.1"/>
    </source>
</evidence>
<evidence type="ECO:0000313" key="11">
    <source>
        <dbReference type="Proteomes" id="UP001590951"/>
    </source>
</evidence>
<keyword evidence="2" id="KW-0723">Serine/threonine-protein kinase</keyword>
<dbReference type="InterPro" id="IPR051334">
    <property type="entry name" value="SRPK"/>
</dbReference>
<organism evidence="10 11">
    <name type="scientific">Lepraria finkii</name>
    <dbReference type="NCBI Taxonomy" id="1340010"/>
    <lineage>
        <taxon>Eukaryota</taxon>
        <taxon>Fungi</taxon>
        <taxon>Dikarya</taxon>
        <taxon>Ascomycota</taxon>
        <taxon>Pezizomycotina</taxon>
        <taxon>Lecanoromycetes</taxon>
        <taxon>OSLEUM clade</taxon>
        <taxon>Lecanoromycetidae</taxon>
        <taxon>Lecanorales</taxon>
        <taxon>Lecanorineae</taxon>
        <taxon>Stereocaulaceae</taxon>
        <taxon>Lepraria</taxon>
    </lineage>
</organism>
<dbReference type="PROSITE" id="PS50011">
    <property type="entry name" value="PROTEIN_KINASE_DOM"/>
    <property type="match status" value="1"/>
</dbReference>
<keyword evidence="5" id="KW-0418">Kinase</keyword>
<evidence type="ECO:0000256" key="4">
    <source>
        <dbReference type="ARBA" id="ARBA00022741"/>
    </source>
</evidence>
<name>A0ABR4B3G7_9LECA</name>
<keyword evidence="4" id="KW-0547">Nucleotide-binding</keyword>
<comment type="catalytic activity">
    <reaction evidence="8">
        <text>L-seryl-[protein] + ATP = O-phospho-L-seryl-[protein] + ADP + H(+)</text>
        <dbReference type="Rhea" id="RHEA:17989"/>
        <dbReference type="Rhea" id="RHEA-COMP:9863"/>
        <dbReference type="Rhea" id="RHEA-COMP:11604"/>
        <dbReference type="ChEBI" id="CHEBI:15378"/>
        <dbReference type="ChEBI" id="CHEBI:29999"/>
        <dbReference type="ChEBI" id="CHEBI:30616"/>
        <dbReference type="ChEBI" id="CHEBI:83421"/>
        <dbReference type="ChEBI" id="CHEBI:456216"/>
        <dbReference type="EC" id="2.7.11.1"/>
    </reaction>
</comment>
<dbReference type="SUPFAM" id="SSF56112">
    <property type="entry name" value="Protein kinase-like (PK-like)"/>
    <property type="match status" value="1"/>
</dbReference>
<reference evidence="10 11" key="1">
    <citation type="submission" date="2024-09" db="EMBL/GenBank/DDBJ databases">
        <title>Rethinking Asexuality: The Enigmatic Case of Functional Sexual Genes in Lepraria (Stereocaulaceae).</title>
        <authorList>
            <person name="Doellman M."/>
            <person name="Sun Y."/>
            <person name="Barcenas-Pena A."/>
            <person name="Lumbsch H.T."/>
            <person name="Grewe F."/>
        </authorList>
    </citation>
    <scope>NUCLEOTIDE SEQUENCE [LARGE SCALE GENOMIC DNA]</scope>
    <source>
        <strain evidence="10 11">Grewe 0041</strain>
    </source>
</reference>
<dbReference type="Gene3D" id="3.30.200.20">
    <property type="entry name" value="Phosphorylase Kinase, domain 1"/>
    <property type="match status" value="1"/>
</dbReference>
<dbReference type="SMART" id="SM00220">
    <property type="entry name" value="S_TKc"/>
    <property type="match status" value="1"/>
</dbReference>
<gene>
    <name evidence="10" type="ORF">ABVK25_007319</name>
</gene>
<sequence>MMSPCDCAPSWTWERHREGDFFCVGVRGEPLIQYRSGGYHPVHLGDTLHGGRYTIIHKLGWGRDGTNWLATDSKYSRLVAIKICRSEIRHENEEEATLLRRLMTGPAEHPGKKHVVQLLDRFEISGPNGRHLCLAMEALGPGFDLEFLSPDAAWEVARQMVEGVSYIHDMGITHGDLRRKKFWFTNTRFLHQDGDPTKPPKKPVVDDVQPVDGLGNVLPIYGSSVTARVPQYLVDYPWTISSEALTYSDNSNHTASDYQVKLIGFGNTRMIGEVQGFSKDYDFGYQAPEVLLDSQLGPSADIWSLACLIYEILIRDIPYCPCSTKDDMIHEWIGIFGNLPEEWESHCCSPRPSDLCKPGQENMRDTLKDGSLFILPGTLWFSKGDLDTLGDLLTSMTQYRPSDRPSAAEVLKHPWFQHRPSLAPVDGPSREEAEAAYALYKAEYLKKWNADESSVIWGGFLSFWLSLKPKAGAP</sequence>
<dbReference type="InterPro" id="IPR011009">
    <property type="entry name" value="Kinase-like_dom_sf"/>
</dbReference>
<evidence type="ECO:0000256" key="7">
    <source>
        <dbReference type="ARBA" id="ARBA00047899"/>
    </source>
</evidence>
<evidence type="ECO:0000256" key="2">
    <source>
        <dbReference type="ARBA" id="ARBA00022527"/>
    </source>
</evidence>
<evidence type="ECO:0000256" key="5">
    <source>
        <dbReference type="ARBA" id="ARBA00022777"/>
    </source>
</evidence>
<keyword evidence="3" id="KW-0808">Transferase</keyword>
<proteinExistence type="predicted"/>
<keyword evidence="11" id="KW-1185">Reference proteome</keyword>
<accession>A0ABR4B3G7</accession>
<dbReference type="PANTHER" id="PTHR47634:SF9">
    <property type="entry name" value="PROTEIN KINASE DOMAIN-CONTAINING PROTEIN-RELATED"/>
    <property type="match status" value="1"/>
</dbReference>
<evidence type="ECO:0000256" key="8">
    <source>
        <dbReference type="ARBA" id="ARBA00048679"/>
    </source>
</evidence>
<protein>
    <recommendedName>
        <fullName evidence="1">non-specific serine/threonine protein kinase</fullName>
        <ecNumber evidence="1">2.7.11.1</ecNumber>
    </recommendedName>
</protein>
<dbReference type="Gene3D" id="1.10.510.10">
    <property type="entry name" value="Transferase(Phosphotransferase) domain 1"/>
    <property type="match status" value="1"/>
</dbReference>
<dbReference type="InterPro" id="IPR000719">
    <property type="entry name" value="Prot_kinase_dom"/>
</dbReference>
<feature type="domain" description="Protein kinase" evidence="9">
    <location>
        <begin position="53"/>
        <end position="416"/>
    </location>
</feature>
<comment type="caution">
    <text evidence="10">The sequence shown here is derived from an EMBL/GenBank/DDBJ whole genome shotgun (WGS) entry which is preliminary data.</text>
</comment>
<keyword evidence="6" id="KW-0067">ATP-binding</keyword>
<dbReference type="PANTHER" id="PTHR47634">
    <property type="entry name" value="PROTEIN KINASE DOMAIN-CONTAINING PROTEIN-RELATED"/>
    <property type="match status" value="1"/>
</dbReference>
<dbReference type="Proteomes" id="UP001590951">
    <property type="component" value="Unassembled WGS sequence"/>
</dbReference>
<dbReference type="EMBL" id="JBHFEH010000027">
    <property type="protein sequence ID" value="KAL2052447.1"/>
    <property type="molecule type" value="Genomic_DNA"/>
</dbReference>
<evidence type="ECO:0000256" key="6">
    <source>
        <dbReference type="ARBA" id="ARBA00022840"/>
    </source>
</evidence>